<sequence length="127" mass="13177">MARLGLALLALLLAAAAVAFVPAPASAGELSSIILQPRVCDGAVGECGVDEDEEMGTGAGGAGEALRRSLARKPTAKYISYAALRADQIPCNKRGESYYQNCGSQGKPVNPYTRGCSAITRCARNMN</sequence>
<organism evidence="6 7">
    <name type="scientific">Lolium multiflorum</name>
    <name type="common">Italian ryegrass</name>
    <name type="synonym">Lolium perenne subsp. multiflorum</name>
    <dbReference type="NCBI Taxonomy" id="4521"/>
    <lineage>
        <taxon>Eukaryota</taxon>
        <taxon>Viridiplantae</taxon>
        <taxon>Streptophyta</taxon>
        <taxon>Embryophyta</taxon>
        <taxon>Tracheophyta</taxon>
        <taxon>Spermatophyta</taxon>
        <taxon>Magnoliopsida</taxon>
        <taxon>Liliopsida</taxon>
        <taxon>Poales</taxon>
        <taxon>Poaceae</taxon>
        <taxon>BOP clade</taxon>
        <taxon>Pooideae</taxon>
        <taxon>Poodae</taxon>
        <taxon>Poeae</taxon>
        <taxon>Poeae Chloroplast Group 2 (Poeae type)</taxon>
        <taxon>Loliodinae</taxon>
        <taxon>Loliinae</taxon>
        <taxon>Lolium</taxon>
    </lineage>
</organism>
<dbReference type="GO" id="GO:0019722">
    <property type="term" value="P:calcium-mediated signaling"/>
    <property type="evidence" value="ECO:0007669"/>
    <property type="project" value="TreeGrafter"/>
</dbReference>
<protein>
    <submittedName>
        <fullName evidence="6">Uncharacterized protein</fullName>
    </submittedName>
</protein>
<name>A0AAD8SR04_LOLMU</name>
<evidence type="ECO:0000256" key="4">
    <source>
        <dbReference type="ARBA" id="ARBA00023157"/>
    </source>
</evidence>
<keyword evidence="7" id="KW-1185">Reference proteome</keyword>
<feature type="signal peptide" evidence="5">
    <location>
        <begin position="1"/>
        <end position="27"/>
    </location>
</feature>
<keyword evidence="4" id="KW-1015">Disulfide bond</keyword>
<evidence type="ECO:0000313" key="7">
    <source>
        <dbReference type="Proteomes" id="UP001231189"/>
    </source>
</evidence>
<dbReference type="PANTHER" id="PTHR33136">
    <property type="entry name" value="RAPID ALKALINIZATION FACTOR-LIKE"/>
    <property type="match status" value="1"/>
</dbReference>
<dbReference type="EMBL" id="JAUUTY010000003">
    <property type="protein sequence ID" value="KAK1662817.1"/>
    <property type="molecule type" value="Genomic_DNA"/>
</dbReference>
<evidence type="ECO:0000256" key="1">
    <source>
        <dbReference type="ARBA" id="ARBA00009178"/>
    </source>
</evidence>
<proteinExistence type="inferred from homology"/>
<gene>
    <name evidence="6" type="ORF">QYE76_050976</name>
</gene>
<comment type="caution">
    <text evidence="6">The sequence shown here is derived from an EMBL/GenBank/DDBJ whole genome shotgun (WGS) entry which is preliminary data.</text>
</comment>
<accession>A0AAD8SR04</accession>
<dbReference type="Proteomes" id="UP001231189">
    <property type="component" value="Unassembled WGS sequence"/>
</dbReference>
<dbReference type="GO" id="GO:0005179">
    <property type="term" value="F:hormone activity"/>
    <property type="evidence" value="ECO:0007669"/>
    <property type="project" value="UniProtKB-KW"/>
</dbReference>
<evidence type="ECO:0000313" key="6">
    <source>
        <dbReference type="EMBL" id="KAK1662817.1"/>
    </source>
</evidence>
<dbReference type="Pfam" id="PF05498">
    <property type="entry name" value="RALF"/>
    <property type="match status" value="1"/>
</dbReference>
<evidence type="ECO:0000256" key="3">
    <source>
        <dbReference type="ARBA" id="ARBA00022729"/>
    </source>
</evidence>
<keyword evidence="2" id="KW-0372">Hormone</keyword>
<dbReference type="PANTHER" id="PTHR33136:SF89">
    <property type="entry name" value="PROTEIN RALF-LIKE 19"/>
    <property type="match status" value="1"/>
</dbReference>
<keyword evidence="3 5" id="KW-0732">Signal</keyword>
<dbReference type="InterPro" id="IPR008801">
    <property type="entry name" value="RALF"/>
</dbReference>
<evidence type="ECO:0000256" key="5">
    <source>
        <dbReference type="SAM" id="SignalP"/>
    </source>
</evidence>
<reference evidence="6" key="1">
    <citation type="submission" date="2023-07" db="EMBL/GenBank/DDBJ databases">
        <title>A chromosome-level genome assembly of Lolium multiflorum.</title>
        <authorList>
            <person name="Chen Y."/>
            <person name="Copetti D."/>
            <person name="Kolliker R."/>
            <person name="Studer B."/>
        </authorList>
    </citation>
    <scope>NUCLEOTIDE SEQUENCE</scope>
    <source>
        <strain evidence="6">02402/16</strain>
        <tissue evidence="6">Leaf</tissue>
    </source>
</reference>
<feature type="chain" id="PRO_5041976572" evidence="5">
    <location>
        <begin position="28"/>
        <end position="127"/>
    </location>
</feature>
<evidence type="ECO:0000256" key="2">
    <source>
        <dbReference type="ARBA" id="ARBA00022702"/>
    </source>
</evidence>
<dbReference type="GO" id="GO:0009506">
    <property type="term" value="C:plasmodesma"/>
    <property type="evidence" value="ECO:0007669"/>
    <property type="project" value="TreeGrafter"/>
</dbReference>
<dbReference type="AlphaFoldDB" id="A0AAD8SR04"/>
<comment type="similarity">
    <text evidence="1">Belongs to the plant rapid alkalinization factor (RALF) family.</text>
</comment>